<keyword evidence="1" id="KW-0949">S-adenosyl-L-methionine</keyword>
<sequence>MFYGQMSHPHGQTAATVAKSPPVTDNLHTFSPIGHLRTPFADKFGIPRQPSLAPHAIATLQLLPPYDRPEAVRGLEDFSHVWLTFVFHQTAGQWSPTVRPPRLGGNQRVGVFATRSPFRPNPLGLSLVELVGVDTTDKVTLTFRGVDLVDGTPILDIKPYIPYAESRPDARSGFVGGAPERLEVIFSPAAQTQCAKCQTSHPHLAELITEVLAQDPRPAYADDPQRVYGIRLYEFDVKWRCDGRSAFVESLDTP</sequence>
<dbReference type="InterPro" id="IPR040372">
    <property type="entry name" value="YaeB-like"/>
</dbReference>
<dbReference type="InterPro" id="IPR036414">
    <property type="entry name" value="YaeB_N_sf"/>
</dbReference>
<evidence type="ECO:0000256" key="3">
    <source>
        <dbReference type="SAM" id="MobiDB-lite"/>
    </source>
</evidence>
<comment type="similarity">
    <text evidence="2">Belongs to the tRNA methyltransferase O family.</text>
</comment>
<name>A0ABQ2PN72_9NEIS</name>
<protein>
    <submittedName>
        <fullName evidence="5">tRNA (N6-threonylcarbamoyladenosine(37)-N6)-methyltransferase TrmO</fullName>
    </submittedName>
</protein>
<dbReference type="Pfam" id="PF01980">
    <property type="entry name" value="TrmO_N"/>
    <property type="match status" value="1"/>
</dbReference>
<dbReference type="Gene3D" id="3.30.2310.10">
    <property type="entry name" value="YaeB-like"/>
    <property type="match status" value="1"/>
</dbReference>
<proteinExistence type="inferred from homology"/>
<dbReference type="SUPFAM" id="SSF118196">
    <property type="entry name" value="YaeB-like"/>
    <property type="match status" value="1"/>
</dbReference>
<evidence type="ECO:0000256" key="2">
    <source>
        <dbReference type="ARBA" id="ARBA00033753"/>
    </source>
</evidence>
<accession>A0ABQ2PN72</accession>
<dbReference type="PANTHER" id="PTHR12818:SF0">
    <property type="entry name" value="TRNA (ADENINE(37)-N6)-METHYLTRANSFERASE"/>
    <property type="match status" value="1"/>
</dbReference>
<organism evidence="5 6">
    <name type="scientific">Silvimonas amylolytica</name>
    <dbReference type="NCBI Taxonomy" id="449663"/>
    <lineage>
        <taxon>Bacteria</taxon>
        <taxon>Pseudomonadati</taxon>
        <taxon>Pseudomonadota</taxon>
        <taxon>Betaproteobacteria</taxon>
        <taxon>Neisseriales</taxon>
        <taxon>Chitinibacteraceae</taxon>
        <taxon>Silvimonas</taxon>
    </lineage>
</organism>
<dbReference type="PROSITE" id="PS01318">
    <property type="entry name" value="TSAA_1"/>
    <property type="match status" value="1"/>
</dbReference>
<evidence type="ECO:0000259" key="4">
    <source>
        <dbReference type="PROSITE" id="PS51668"/>
    </source>
</evidence>
<dbReference type="InterPro" id="IPR041369">
    <property type="entry name" value="TrmO_C"/>
</dbReference>
<reference evidence="6" key="1">
    <citation type="journal article" date="2019" name="Int. J. Syst. Evol. Microbiol.">
        <title>The Global Catalogue of Microorganisms (GCM) 10K type strain sequencing project: providing services to taxonomists for standard genome sequencing and annotation.</title>
        <authorList>
            <consortium name="The Broad Institute Genomics Platform"/>
            <consortium name="The Broad Institute Genome Sequencing Center for Infectious Disease"/>
            <person name="Wu L."/>
            <person name="Ma J."/>
        </authorList>
    </citation>
    <scope>NUCLEOTIDE SEQUENCE [LARGE SCALE GENOMIC DNA]</scope>
    <source>
        <strain evidence="6">CGMCC 1.8860</strain>
    </source>
</reference>
<dbReference type="Proteomes" id="UP000621859">
    <property type="component" value="Unassembled WGS sequence"/>
</dbReference>
<dbReference type="Gene3D" id="2.40.30.70">
    <property type="entry name" value="YaeB-like"/>
    <property type="match status" value="1"/>
</dbReference>
<dbReference type="NCBIfam" id="TIGR00104">
    <property type="entry name" value="tRNA_TsaA"/>
    <property type="match status" value="1"/>
</dbReference>
<comment type="caution">
    <text evidence="5">The sequence shown here is derived from an EMBL/GenBank/DDBJ whole genome shotgun (WGS) entry which is preliminary data.</text>
</comment>
<evidence type="ECO:0000256" key="1">
    <source>
        <dbReference type="ARBA" id="ARBA00022691"/>
    </source>
</evidence>
<dbReference type="Pfam" id="PF18389">
    <property type="entry name" value="TrmO_C"/>
    <property type="match status" value="1"/>
</dbReference>
<gene>
    <name evidence="5" type="ORF">GCM10010971_25040</name>
</gene>
<dbReference type="InterPro" id="IPR036413">
    <property type="entry name" value="YaeB-like_sf"/>
</dbReference>
<evidence type="ECO:0000313" key="5">
    <source>
        <dbReference type="EMBL" id="GGP26685.1"/>
    </source>
</evidence>
<dbReference type="InterPro" id="IPR023368">
    <property type="entry name" value="UPF0066_cons_site"/>
</dbReference>
<dbReference type="InterPro" id="IPR023370">
    <property type="entry name" value="TrmO-like_N"/>
</dbReference>
<feature type="region of interest" description="Disordered" evidence="3">
    <location>
        <begin position="1"/>
        <end position="22"/>
    </location>
</feature>
<dbReference type="CDD" id="cd09281">
    <property type="entry name" value="UPF0066"/>
    <property type="match status" value="1"/>
</dbReference>
<dbReference type="PROSITE" id="PS51668">
    <property type="entry name" value="TSAA_2"/>
    <property type="match status" value="1"/>
</dbReference>
<feature type="domain" description="TsaA-like" evidence="4">
    <location>
        <begin position="30"/>
        <end position="169"/>
    </location>
</feature>
<keyword evidence="6" id="KW-1185">Reference proteome</keyword>
<dbReference type="EMBL" id="BMLY01000004">
    <property type="protein sequence ID" value="GGP26685.1"/>
    <property type="molecule type" value="Genomic_DNA"/>
</dbReference>
<dbReference type="PANTHER" id="PTHR12818">
    <property type="entry name" value="TRNA (ADENINE(37)-N6)-METHYLTRANSFERASE"/>
    <property type="match status" value="1"/>
</dbReference>
<evidence type="ECO:0000313" key="6">
    <source>
        <dbReference type="Proteomes" id="UP000621859"/>
    </source>
</evidence>